<dbReference type="CDD" id="cd06257">
    <property type="entry name" value="DnaJ"/>
    <property type="match status" value="1"/>
</dbReference>
<evidence type="ECO:0000313" key="5">
    <source>
        <dbReference type="Proteomes" id="UP000430021"/>
    </source>
</evidence>
<dbReference type="FunFam" id="2.60.260.20:FF:000013">
    <property type="entry name" value="DnaJ subfamily B member 11"/>
    <property type="match status" value="1"/>
</dbReference>
<dbReference type="PROSITE" id="PS00636">
    <property type="entry name" value="DNAJ_1"/>
    <property type="match status" value="1"/>
</dbReference>
<dbReference type="InterPro" id="IPR018253">
    <property type="entry name" value="DnaJ_domain_CS"/>
</dbReference>
<evidence type="ECO:0000313" key="4">
    <source>
        <dbReference type="EMBL" id="MXP37629.1"/>
    </source>
</evidence>
<evidence type="ECO:0000313" key="6">
    <source>
        <dbReference type="Proteomes" id="UP000548685"/>
    </source>
</evidence>
<dbReference type="PANTHER" id="PTHR43096">
    <property type="entry name" value="DNAJ HOMOLOG 1, MITOCHONDRIAL-RELATED"/>
    <property type="match status" value="1"/>
</dbReference>
<dbReference type="GO" id="GO:0042026">
    <property type="term" value="P:protein refolding"/>
    <property type="evidence" value="ECO:0007669"/>
    <property type="project" value="TreeGrafter"/>
</dbReference>
<dbReference type="PRINTS" id="PR00625">
    <property type="entry name" value="JDOMAIN"/>
</dbReference>
<dbReference type="RefSeq" id="WP_160759751.1">
    <property type="nucleotide sequence ID" value="NZ_BAAADZ010000002.1"/>
</dbReference>
<dbReference type="GO" id="GO:0005737">
    <property type="term" value="C:cytoplasm"/>
    <property type="evidence" value="ECO:0007669"/>
    <property type="project" value="TreeGrafter"/>
</dbReference>
<keyword evidence="6" id="KW-1185">Reference proteome</keyword>
<dbReference type="InterPro" id="IPR001623">
    <property type="entry name" value="DnaJ_domain"/>
</dbReference>
<organism evidence="4 5">
    <name type="scientific">Erythrobacter ramosus</name>
    <dbReference type="NCBI Taxonomy" id="35811"/>
    <lineage>
        <taxon>Bacteria</taxon>
        <taxon>Pseudomonadati</taxon>
        <taxon>Pseudomonadota</taxon>
        <taxon>Alphaproteobacteria</taxon>
        <taxon>Sphingomonadales</taxon>
        <taxon>Erythrobacteraceae</taxon>
        <taxon>Erythrobacter/Porphyrobacter group</taxon>
        <taxon>Erythrobacter</taxon>
    </lineage>
</organism>
<feature type="compositionally biased region" description="Pro residues" evidence="1">
    <location>
        <begin position="130"/>
        <end position="147"/>
    </location>
</feature>
<reference evidence="4 5" key="1">
    <citation type="submission" date="2019-12" db="EMBL/GenBank/DDBJ databases">
        <title>Genomic-based taxomic classification of the family Erythrobacteraceae.</title>
        <authorList>
            <person name="Xu L."/>
        </authorList>
    </citation>
    <scope>NUCLEOTIDE SEQUENCE [LARGE SCALE GENOMIC DNA]</scope>
    <source>
        <strain evidence="4 5">JCM 10282</strain>
    </source>
</reference>
<protein>
    <submittedName>
        <fullName evidence="4">DnaJ domain-containing protein</fullName>
    </submittedName>
    <submittedName>
        <fullName evidence="3">DnaJ-class molecular chaperone</fullName>
    </submittedName>
</protein>
<feature type="domain" description="J" evidence="2">
    <location>
        <begin position="3"/>
        <end position="68"/>
    </location>
</feature>
<feature type="compositionally biased region" description="Basic and acidic residues" evidence="1">
    <location>
        <begin position="28"/>
        <end position="37"/>
    </location>
</feature>
<feature type="region of interest" description="Disordered" evidence="1">
    <location>
        <begin position="124"/>
        <end position="151"/>
    </location>
</feature>
<dbReference type="EMBL" id="JACICE010000001">
    <property type="protein sequence ID" value="MBB3774727.1"/>
    <property type="molecule type" value="Genomic_DNA"/>
</dbReference>
<evidence type="ECO:0000313" key="3">
    <source>
        <dbReference type="EMBL" id="MBB3774727.1"/>
    </source>
</evidence>
<dbReference type="OrthoDB" id="9779889at2"/>
<dbReference type="Pfam" id="PF01556">
    <property type="entry name" value="DnaJ_C"/>
    <property type="match status" value="1"/>
</dbReference>
<dbReference type="CDD" id="cd10747">
    <property type="entry name" value="DnaJ_C"/>
    <property type="match status" value="1"/>
</dbReference>
<dbReference type="InterPro" id="IPR036869">
    <property type="entry name" value="J_dom_sf"/>
</dbReference>
<dbReference type="SMART" id="SM00271">
    <property type="entry name" value="DnaJ"/>
    <property type="match status" value="1"/>
</dbReference>
<evidence type="ECO:0000259" key="2">
    <source>
        <dbReference type="PROSITE" id="PS50076"/>
    </source>
</evidence>
<dbReference type="Gene3D" id="2.60.260.20">
    <property type="entry name" value="Urease metallochaperone UreE, N-terminal domain"/>
    <property type="match status" value="2"/>
</dbReference>
<comment type="caution">
    <text evidence="4">The sequence shown here is derived from an EMBL/GenBank/DDBJ whole genome shotgun (WGS) entry which is preliminary data.</text>
</comment>
<dbReference type="PROSITE" id="PS50076">
    <property type="entry name" value="DNAJ_2"/>
    <property type="match status" value="1"/>
</dbReference>
<dbReference type="PANTHER" id="PTHR43096:SF10">
    <property type="entry name" value="CHAPERONE PROTEIN DNAJ A6, CHLOROPLASTIC"/>
    <property type="match status" value="1"/>
</dbReference>
<gene>
    <name evidence="3" type="ORF">FHS52_000670</name>
    <name evidence="4" type="ORF">GRI59_03240</name>
</gene>
<dbReference type="GO" id="GO:0051082">
    <property type="term" value="F:unfolded protein binding"/>
    <property type="evidence" value="ECO:0007669"/>
    <property type="project" value="InterPro"/>
</dbReference>
<name>A0A6I4UJY1_9SPHN</name>
<dbReference type="Proteomes" id="UP000430021">
    <property type="component" value="Unassembled WGS sequence"/>
</dbReference>
<dbReference type="InterPro" id="IPR002939">
    <property type="entry name" value="DnaJ_C"/>
</dbReference>
<sequence>MRDPYSTLGIARTASEADIKSAYRKLAKELHPDRNKDNPQASEKFSDATRAYDLLSDKAKRAQYDRGEIDGEGNPANPFAGMGARPGYGRGGTYGAGGPGAADFAGFGADDVDLGDLFEGLFGGRARQQQPPPKRGFGRQPPPPPPKRGADIHYRLAVPFIEAAAGRDQRITLADGKAINLKLPAGVEDGTMMRLKDKGQPGTGGHGDGIVMVEVGSHPFFRREGDNIRMDLPITLDEAVRGAKVKCPTVDGAVMLTVKPGSSSGTVLRLAGKGWTRKNGKTVDGKPERGDQLVTIEIQLPADLEALEQRLDGWVDTARPREKFGL</sequence>
<dbReference type="Proteomes" id="UP000548685">
    <property type="component" value="Unassembled WGS sequence"/>
</dbReference>
<proteinExistence type="predicted"/>
<evidence type="ECO:0000256" key="1">
    <source>
        <dbReference type="SAM" id="MobiDB-lite"/>
    </source>
</evidence>
<dbReference type="SUPFAM" id="SSF46565">
    <property type="entry name" value="Chaperone J-domain"/>
    <property type="match status" value="1"/>
</dbReference>
<feature type="region of interest" description="Disordered" evidence="1">
    <location>
        <begin position="28"/>
        <end position="49"/>
    </location>
</feature>
<accession>A0A6I4UJY1</accession>
<dbReference type="EMBL" id="WTYB01000001">
    <property type="protein sequence ID" value="MXP37629.1"/>
    <property type="molecule type" value="Genomic_DNA"/>
</dbReference>
<dbReference type="Pfam" id="PF00226">
    <property type="entry name" value="DnaJ"/>
    <property type="match status" value="1"/>
</dbReference>
<dbReference type="SUPFAM" id="SSF49493">
    <property type="entry name" value="HSP40/DnaJ peptide-binding domain"/>
    <property type="match status" value="2"/>
</dbReference>
<dbReference type="AlphaFoldDB" id="A0A6I4UJY1"/>
<dbReference type="InterPro" id="IPR008971">
    <property type="entry name" value="HSP40/DnaJ_pept-bd"/>
</dbReference>
<dbReference type="Gene3D" id="1.10.287.110">
    <property type="entry name" value="DnaJ domain"/>
    <property type="match status" value="1"/>
</dbReference>
<reference evidence="3 6" key="2">
    <citation type="submission" date="2020-08" db="EMBL/GenBank/DDBJ databases">
        <title>Genomic Encyclopedia of Type Strains, Phase IV (KMG-IV): sequencing the most valuable type-strain genomes for metagenomic binning, comparative biology and taxonomic classification.</title>
        <authorList>
            <person name="Goeker M."/>
        </authorList>
    </citation>
    <scope>NUCLEOTIDE SEQUENCE [LARGE SCALE GENOMIC DNA]</scope>
    <source>
        <strain evidence="3 6">DSM 8510</strain>
    </source>
</reference>